<feature type="region of interest" description="Disordered" evidence="1">
    <location>
        <begin position="55"/>
        <end position="121"/>
    </location>
</feature>
<evidence type="ECO:0000313" key="3">
    <source>
        <dbReference type="Proteomes" id="UP000199355"/>
    </source>
</evidence>
<feature type="compositionally biased region" description="Basic and acidic residues" evidence="1">
    <location>
        <begin position="66"/>
        <end position="78"/>
    </location>
</feature>
<dbReference type="EMBL" id="FNBX01000004">
    <property type="protein sequence ID" value="SDF34307.1"/>
    <property type="molecule type" value="Genomic_DNA"/>
</dbReference>
<feature type="compositionally biased region" description="Basic and acidic residues" evidence="1">
    <location>
        <begin position="85"/>
        <end position="96"/>
    </location>
</feature>
<reference evidence="3" key="1">
    <citation type="submission" date="2016-10" db="EMBL/GenBank/DDBJ databases">
        <authorList>
            <person name="Varghese N."/>
            <person name="Submissions S."/>
        </authorList>
    </citation>
    <scope>NUCLEOTIDE SEQUENCE [LARGE SCALE GENOMIC DNA]</scope>
    <source>
        <strain evidence="3">KHC7</strain>
    </source>
</reference>
<dbReference type="STRING" id="571438.SAMN05192586_10434"/>
<dbReference type="Proteomes" id="UP000199355">
    <property type="component" value="Unassembled WGS sequence"/>
</dbReference>
<dbReference type="OrthoDB" id="5458332at2"/>
<proteinExistence type="predicted"/>
<dbReference type="AlphaFoldDB" id="A0A1G7KAW4"/>
<gene>
    <name evidence="2" type="ORF">SAMN05192586_10434</name>
</gene>
<dbReference type="RefSeq" id="WP_143339512.1">
    <property type="nucleotide sequence ID" value="NZ_FNBX01000004.1"/>
</dbReference>
<keyword evidence="3" id="KW-1185">Reference proteome</keyword>
<name>A0A1G7KAW4_9BACT</name>
<evidence type="ECO:0008006" key="4">
    <source>
        <dbReference type="Google" id="ProtNLM"/>
    </source>
</evidence>
<protein>
    <recommendedName>
        <fullName evidence="4">TraK protein</fullName>
    </recommendedName>
</protein>
<dbReference type="InterPro" id="IPR035225">
    <property type="entry name" value="DUF5338"/>
</dbReference>
<dbReference type="Pfam" id="PF17273">
    <property type="entry name" value="DUF5338"/>
    <property type="match status" value="1"/>
</dbReference>
<sequence>MPRLRPGMARVQFYAVQQEVVALLEQGYTVASAYDLLRTEKKITMCYGAFRAYAKQKDGHRKGKKTPSEKCRREEAHSTENCGGAREKQEEKHEGPRIAQAPASKAEAAFKTQELSDERLI</sequence>
<evidence type="ECO:0000256" key="1">
    <source>
        <dbReference type="SAM" id="MobiDB-lite"/>
    </source>
</evidence>
<evidence type="ECO:0000313" key="2">
    <source>
        <dbReference type="EMBL" id="SDF34307.1"/>
    </source>
</evidence>
<organism evidence="2 3">
    <name type="scientific">Desulfovibrio legallii</name>
    <dbReference type="NCBI Taxonomy" id="571438"/>
    <lineage>
        <taxon>Bacteria</taxon>
        <taxon>Pseudomonadati</taxon>
        <taxon>Thermodesulfobacteriota</taxon>
        <taxon>Desulfovibrionia</taxon>
        <taxon>Desulfovibrionales</taxon>
        <taxon>Desulfovibrionaceae</taxon>
        <taxon>Desulfovibrio</taxon>
    </lineage>
</organism>
<accession>A0A1G7KAW4</accession>